<dbReference type="InterPro" id="IPR003593">
    <property type="entry name" value="AAA+_ATPase"/>
</dbReference>
<dbReference type="PANTHER" id="PTHR42788:SF20">
    <property type="entry name" value="ABC TRANSPORTER ATP-BINDING PROTEIN"/>
    <property type="match status" value="1"/>
</dbReference>
<evidence type="ECO:0000256" key="3">
    <source>
        <dbReference type="ARBA" id="ARBA00022840"/>
    </source>
</evidence>
<dbReference type="SMART" id="SM00382">
    <property type="entry name" value="AAA"/>
    <property type="match status" value="1"/>
</dbReference>
<organism evidence="5 6">
    <name type="scientific">Candidatus Enterococcus lowellii</name>
    <dbReference type="NCBI Taxonomy" id="2230877"/>
    <lineage>
        <taxon>Bacteria</taxon>
        <taxon>Bacillati</taxon>
        <taxon>Bacillota</taxon>
        <taxon>Bacilli</taxon>
        <taxon>Lactobacillales</taxon>
        <taxon>Enterococcaceae</taxon>
        <taxon>Enterococcus</taxon>
    </lineage>
</organism>
<proteinExistence type="predicted"/>
<evidence type="ECO:0000313" key="6">
    <source>
        <dbReference type="Proteomes" id="UP000664701"/>
    </source>
</evidence>
<name>A0ABZ2SSQ6_9ENTE</name>
<dbReference type="InterPro" id="IPR027417">
    <property type="entry name" value="P-loop_NTPase"/>
</dbReference>
<dbReference type="GO" id="GO:0005524">
    <property type="term" value="F:ATP binding"/>
    <property type="evidence" value="ECO:0007669"/>
    <property type="project" value="UniProtKB-KW"/>
</dbReference>
<dbReference type="RefSeq" id="WP_207941737.1">
    <property type="nucleotide sequence ID" value="NZ_CP147251.1"/>
</dbReference>
<evidence type="ECO:0000256" key="1">
    <source>
        <dbReference type="ARBA" id="ARBA00022448"/>
    </source>
</evidence>
<reference evidence="5 6" key="1">
    <citation type="submission" date="2021-03" db="EMBL/GenBank/DDBJ databases">
        <authorList>
            <person name="Gilmore M.S."/>
            <person name="Schwartzman J."/>
            <person name="Van Tyne D."/>
            <person name="Martin M."/>
            <person name="Earl A.M."/>
            <person name="Manson A.L."/>
            <person name="Straub T."/>
            <person name="Salamzade R."/>
            <person name="Saavedra J."/>
            <person name="Lebreton F."/>
            <person name="Prichula J."/>
            <person name="Schaufler K."/>
            <person name="Gaca A."/>
            <person name="Sgardioli B."/>
            <person name="Wagenaar J."/>
            <person name="Strong T."/>
        </authorList>
    </citation>
    <scope>NUCLEOTIDE SEQUENCE [LARGE SCALE GENOMIC DNA]</scope>
    <source>
        <strain evidence="5 6">DIV2402</strain>
    </source>
</reference>
<dbReference type="Gene3D" id="3.40.50.300">
    <property type="entry name" value="P-loop containing nucleotide triphosphate hydrolases"/>
    <property type="match status" value="1"/>
</dbReference>
<dbReference type="InterPro" id="IPR050166">
    <property type="entry name" value="ABC_transporter_ATP-bind"/>
</dbReference>
<feature type="domain" description="ABC transporter" evidence="4">
    <location>
        <begin position="8"/>
        <end position="235"/>
    </location>
</feature>
<keyword evidence="3 5" id="KW-0067">ATP-binding</keyword>
<dbReference type="PROSITE" id="PS50893">
    <property type="entry name" value="ABC_TRANSPORTER_2"/>
    <property type="match status" value="1"/>
</dbReference>
<accession>A0ABZ2SSQ6</accession>
<dbReference type="SUPFAM" id="SSF52540">
    <property type="entry name" value="P-loop containing nucleoside triphosphate hydrolases"/>
    <property type="match status" value="1"/>
</dbReference>
<gene>
    <name evidence="5" type="ORF">DOK78_002751</name>
</gene>
<dbReference type="Proteomes" id="UP000664701">
    <property type="component" value="Chromosome"/>
</dbReference>
<keyword evidence="2" id="KW-0547">Nucleotide-binding</keyword>
<reference evidence="5 6" key="2">
    <citation type="submission" date="2024-03" db="EMBL/GenBank/DDBJ databases">
        <title>The Genome Sequence of Enterococcus sp. DIV2402.</title>
        <authorList>
            <consortium name="The Broad Institute Genomics Platform"/>
            <consortium name="The Broad Institute Microbial Omics Core"/>
            <consortium name="The Broad Institute Genomic Center for Infectious Diseases"/>
            <person name="Earl A."/>
            <person name="Manson A."/>
            <person name="Gilmore M."/>
            <person name="Schwartman J."/>
            <person name="Shea T."/>
            <person name="Abouelleil A."/>
            <person name="Cao P."/>
            <person name="Chapman S."/>
            <person name="Cusick C."/>
            <person name="Young S."/>
            <person name="Neafsey D."/>
            <person name="Nusbaum C."/>
            <person name="Birren B."/>
        </authorList>
    </citation>
    <scope>NUCLEOTIDE SEQUENCE [LARGE SCALE GENOMIC DNA]</scope>
    <source>
        <strain evidence="5 6">DIV2402</strain>
    </source>
</reference>
<protein>
    <submittedName>
        <fullName evidence="5">NitT/TauT family transport system ATP-binding protein</fullName>
    </submittedName>
</protein>
<sequence>MSTLNKSFQIKNVSFELEDKTILQDISLTLADQKIYALIGASGAGKTTLLQLLGGLKEPTKGTLTYAEKSPKDVVISLVPQEYGLLPWQTARQTVLAGRKISQKQRLTQDDQLAVRQLFEQMQLTDVADKYPNQLSGGQKQRVAITRGLASHSELLLMDEPFSALDAFTRETAQQLFLDSWHQAPRLTVFVTHDIEEALLLAHEVIVLAPNPGRIKHKMTSPFQEKEHLAGERQSELLFQTTQVLRKEIEG</sequence>
<dbReference type="Pfam" id="PF00005">
    <property type="entry name" value="ABC_tran"/>
    <property type="match status" value="1"/>
</dbReference>
<dbReference type="InterPro" id="IPR003439">
    <property type="entry name" value="ABC_transporter-like_ATP-bd"/>
</dbReference>
<keyword evidence="1" id="KW-0813">Transport</keyword>
<dbReference type="EMBL" id="CP147251">
    <property type="protein sequence ID" value="WYJ78095.1"/>
    <property type="molecule type" value="Genomic_DNA"/>
</dbReference>
<dbReference type="PANTHER" id="PTHR42788">
    <property type="entry name" value="TAURINE IMPORT ATP-BINDING PROTEIN-RELATED"/>
    <property type="match status" value="1"/>
</dbReference>
<keyword evidence="6" id="KW-1185">Reference proteome</keyword>
<evidence type="ECO:0000256" key="2">
    <source>
        <dbReference type="ARBA" id="ARBA00022741"/>
    </source>
</evidence>
<evidence type="ECO:0000259" key="4">
    <source>
        <dbReference type="PROSITE" id="PS50893"/>
    </source>
</evidence>
<evidence type="ECO:0000313" key="5">
    <source>
        <dbReference type="EMBL" id="WYJ78095.1"/>
    </source>
</evidence>